<dbReference type="Pfam" id="PF13231">
    <property type="entry name" value="PMT_2"/>
    <property type="match status" value="1"/>
</dbReference>
<feature type="transmembrane region" description="Helical" evidence="8">
    <location>
        <begin position="308"/>
        <end position="325"/>
    </location>
</feature>
<dbReference type="InterPro" id="IPR038731">
    <property type="entry name" value="RgtA/B/C-like"/>
</dbReference>
<evidence type="ECO:0000256" key="2">
    <source>
        <dbReference type="ARBA" id="ARBA00022475"/>
    </source>
</evidence>
<dbReference type="RefSeq" id="WP_150459092.1">
    <property type="nucleotide sequence ID" value="NZ_VYKK01000022.1"/>
</dbReference>
<feature type="transmembrane region" description="Helical" evidence="8">
    <location>
        <begin position="146"/>
        <end position="163"/>
    </location>
</feature>
<dbReference type="PROSITE" id="PS51257">
    <property type="entry name" value="PROKAR_LIPOPROTEIN"/>
    <property type="match status" value="1"/>
</dbReference>
<feature type="transmembrane region" description="Helical" evidence="8">
    <location>
        <begin position="169"/>
        <end position="202"/>
    </location>
</feature>
<feature type="transmembrane region" description="Helical" evidence="8">
    <location>
        <begin position="12"/>
        <end position="33"/>
    </location>
</feature>
<evidence type="ECO:0000313" key="11">
    <source>
        <dbReference type="Proteomes" id="UP000367750"/>
    </source>
</evidence>
<dbReference type="InterPro" id="IPR050297">
    <property type="entry name" value="LipidA_mod_glycosyltrf_83"/>
</dbReference>
<evidence type="ECO:0000256" key="1">
    <source>
        <dbReference type="ARBA" id="ARBA00004651"/>
    </source>
</evidence>
<evidence type="ECO:0000256" key="4">
    <source>
        <dbReference type="ARBA" id="ARBA00022679"/>
    </source>
</evidence>
<keyword evidence="5 8" id="KW-0812">Transmembrane</keyword>
<keyword evidence="7 8" id="KW-0472">Membrane</keyword>
<comment type="caution">
    <text evidence="10">The sequence shown here is derived from an EMBL/GenBank/DDBJ whole genome shotgun (WGS) entry which is preliminary data.</text>
</comment>
<dbReference type="GO" id="GO:0009103">
    <property type="term" value="P:lipopolysaccharide biosynthetic process"/>
    <property type="evidence" value="ECO:0007669"/>
    <property type="project" value="UniProtKB-ARBA"/>
</dbReference>
<dbReference type="GO" id="GO:0005886">
    <property type="term" value="C:plasma membrane"/>
    <property type="evidence" value="ECO:0007669"/>
    <property type="project" value="UniProtKB-SubCell"/>
</dbReference>
<evidence type="ECO:0000256" key="6">
    <source>
        <dbReference type="ARBA" id="ARBA00022989"/>
    </source>
</evidence>
<feature type="transmembrane region" description="Helical" evidence="8">
    <location>
        <begin position="214"/>
        <end position="231"/>
    </location>
</feature>
<dbReference type="PANTHER" id="PTHR33908">
    <property type="entry name" value="MANNOSYLTRANSFERASE YKCB-RELATED"/>
    <property type="match status" value="1"/>
</dbReference>
<keyword evidence="3" id="KW-0328">Glycosyltransferase</keyword>
<feature type="transmembrane region" description="Helical" evidence="8">
    <location>
        <begin position="278"/>
        <end position="296"/>
    </location>
</feature>
<evidence type="ECO:0000256" key="7">
    <source>
        <dbReference type="ARBA" id="ARBA00023136"/>
    </source>
</evidence>
<name>A0A5J5FZ73_9BACL</name>
<feature type="domain" description="Glycosyltransferase RgtA/B/C/D-like" evidence="9">
    <location>
        <begin position="72"/>
        <end position="228"/>
    </location>
</feature>
<evidence type="ECO:0000313" key="10">
    <source>
        <dbReference type="EMBL" id="KAA8999660.1"/>
    </source>
</evidence>
<gene>
    <name evidence="10" type="ORF">F4V43_15125</name>
</gene>
<feature type="transmembrane region" description="Helical" evidence="8">
    <location>
        <begin position="331"/>
        <end position="350"/>
    </location>
</feature>
<evidence type="ECO:0000256" key="8">
    <source>
        <dbReference type="SAM" id="Phobius"/>
    </source>
</evidence>
<comment type="subcellular location">
    <subcellularLocation>
        <location evidence="1">Cell membrane</location>
        <topology evidence="1">Multi-pass membrane protein</topology>
    </subcellularLocation>
</comment>
<dbReference type="AlphaFoldDB" id="A0A5J5FZ73"/>
<dbReference type="OrthoDB" id="9792789at2"/>
<evidence type="ECO:0000259" key="9">
    <source>
        <dbReference type="Pfam" id="PF13231"/>
    </source>
</evidence>
<organism evidence="10 11">
    <name type="scientific">Paenibacillus spiritus</name>
    <dbReference type="NCBI Taxonomy" id="2496557"/>
    <lineage>
        <taxon>Bacteria</taxon>
        <taxon>Bacillati</taxon>
        <taxon>Bacillota</taxon>
        <taxon>Bacilli</taxon>
        <taxon>Bacillales</taxon>
        <taxon>Paenibacillaceae</taxon>
        <taxon>Paenibacillus</taxon>
    </lineage>
</organism>
<evidence type="ECO:0000256" key="5">
    <source>
        <dbReference type="ARBA" id="ARBA00022692"/>
    </source>
</evidence>
<evidence type="ECO:0000256" key="3">
    <source>
        <dbReference type="ARBA" id="ARBA00022676"/>
    </source>
</evidence>
<proteinExistence type="predicted"/>
<dbReference type="Proteomes" id="UP000367750">
    <property type="component" value="Unassembled WGS sequence"/>
</dbReference>
<keyword evidence="2" id="KW-1003">Cell membrane</keyword>
<sequence length="493" mass="54773">MRTREVISDRLYLLLALLLLSAACFNLFMNLGVKPIEDWDEARHGVSAYEMLKSGNYAVNTYNWETDYWNLKPPLSFWTVALGYKLAGFNLLGLRLVSAIAALLTIAATAGYARYRYGNAASLVAAAVLITSTQFIFHHSARAGDADALFVLWLTVGVIALLLTERRPGWIAVTGLMFALAFLTKSWHAGILLVIAGLYTVITRRYREMKPRHLAGFGLAASLPVLLWLALRYPHDGFRFVREMIRYDLLARSSTAIEQHANGPTYYLHILKLYHLEWSAALLALAVGTAFVMLLRRNRDILPLDSDMLGLILWIAVPLLLFSAVSTKIRWYIMPVYPALALATAVLLAALLRNVRRREGRAALAGAFVLLFLLMESGAVRTASSEGAPDAGPEQALLRKLPAGDSLREYTLYYYDHPGKDMPQSVVLASKLYGGMRAAEEGKLQEFRNHPRSLLLLPRSTANESLIADDKLKIVEASGWGYLVSSEYVKPAP</sequence>
<dbReference type="EMBL" id="VYKK01000022">
    <property type="protein sequence ID" value="KAA8999660.1"/>
    <property type="molecule type" value="Genomic_DNA"/>
</dbReference>
<feature type="transmembrane region" description="Helical" evidence="8">
    <location>
        <begin position="92"/>
        <end position="113"/>
    </location>
</feature>
<protein>
    <submittedName>
        <fullName evidence="10">Phospholipid carrier-dependent glycosyltransferase</fullName>
    </submittedName>
</protein>
<keyword evidence="6 8" id="KW-1133">Transmembrane helix</keyword>
<dbReference type="PANTHER" id="PTHR33908:SF11">
    <property type="entry name" value="MEMBRANE PROTEIN"/>
    <property type="match status" value="1"/>
</dbReference>
<dbReference type="GO" id="GO:0016763">
    <property type="term" value="F:pentosyltransferase activity"/>
    <property type="evidence" value="ECO:0007669"/>
    <property type="project" value="TreeGrafter"/>
</dbReference>
<reference evidence="10 11" key="1">
    <citation type="submission" date="2019-09" db="EMBL/GenBank/DDBJ databases">
        <title>Bacillus ochoae sp. nov., Paenibacillus whitsoniae sp. nov., Paenibacillus spiritus sp. nov. Isolated from the Mars Exploration Rover during spacecraft assembly.</title>
        <authorList>
            <person name="Seuylemezian A."/>
            <person name="Vaishampayan P."/>
        </authorList>
    </citation>
    <scope>NUCLEOTIDE SEQUENCE [LARGE SCALE GENOMIC DNA]</scope>
    <source>
        <strain evidence="10 11">MER_111</strain>
    </source>
</reference>
<accession>A0A5J5FZ73</accession>
<keyword evidence="11" id="KW-1185">Reference proteome</keyword>
<keyword evidence="4 10" id="KW-0808">Transferase</keyword>